<dbReference type="InParanoid" id="A0A803KGC4"/>
<dbReference type="AlphaFoldDB" id="A0A803KGC4"/>
<organism evidence="3">
    <name type="scientific">Xenopus tropicalis</name>
    <name type="common">Western clawed frog</name>
    <name type="synonym">Silurana tropicalis</name>
    <dbReference type="NCBI Taxonomy" id="8364"/>
    <lineage>
        <taxon>Eukaryota</taxon>
        <taxon>Metazoa</taxon>
        <taxon>Chordata</taxon>
        <taxon>Craniata</taxon>
        <taxon>Vertebrata</taxon>
        <taxon>Euteleostomi</taxon>
        <taxon>Amphibia</taxon>
        <taxon>Batrachia</taxon>
        <taxon>Anura</taxon>
        <taxon>Pipoidea</taxon>
        <taxon>Pipidae</taxon>
        <taxon>Xenopodinae</taxon>
        <taxon>Xenopus</taxon>
        <taxon>Silurana</taxon>
    </lineage>
</organism>
<protein>
    <submittedName>
        <fullName evidence="3">Paramyosin-like</fullName>
    </submittedName>
</protein>
<name>A0A803KGC4_XENTR</name>
<sequence length="274" mass="31906">MAYIIMYIQTSSEASLPELPRHPLAKPYMTSYEISRFLQKCQKERDEAYRREESARDKLKRLEISMRSQIQELKTKLKEVTNENKALNKAVKKLRLDLGLEGNPKFKGKMTKDIIKELQDKEEQCSRLKEDNHSLSVQLKGMIPVITQTQKQKVEVEKQLQNIERKMQELQNENIHTSQLLQDTQRERDEFEKAYIMLKKSIEEAKQHINRSVQTTTSIPVNMQSSYKRMPRDTPSSQSFQAVLERRKISLDPPSHSASADGSAHKPYFSTAHS</sequence>
<evidence type="ECO:0000313" key="3">
    <source>
        <dbReference type="Ensembl" id="ENSXETP00000119452"/>
    </source>
</evidence>
<evidence type="ECO:0000256" key="2">
    <source>
        <dbReference type="SAM" id="MobiDB-lite"/>
    </source>
</evidence>
<proteinExistence type="predicted"/>
<keyword evidence="1" id="KW-0175">Coiled coil</keyword>
<feature type="region of interest" description="Disordered" evidence="2">
    <location>
        <begin position="222"/>
        <end position="274"/>
    </location>
</feature>
<feature type="coiled-coil region" evidence="1">
    <location>
        <begin position="38"/>
        <end position="208"/>
    </location>
</feature>
<gene>
    <name evidence="3" type="primary">LOC100490175</name>
</gene>
<reference evidence="3" key="1">
    <citation type="journal article" date="2010" name="Science">
        <title>The genome of the Western clawed frog Xenopus tropicalis.</title>
        <authorList>
            <person name="Hellsten U."/>
            <person name="Harland R.M."/>
            <person name="Gilchrist M.J."/>
            <person name="Hendrix D."/>
            <person name="Jurka J."/>
            <person name="Kapitonov V."/>
            <person name="Ovcharenko I."/>
            <person name="Putnam N.H."/>
            <person name="Shu S."/>
            <person name="Taher L."/>
            <person name="Blitz I.L."/>
            <person name="Blumberg B."/>
            <person name="Dichmann D.S."/>
            <person name="Dubchak I."/>
            <person name="Amaya E."/>
            <person name="Detter J.C."/>
            <person name="Fletcher R."/>
            <person name="Gerhard D.S."/>
            <person name="Goodstein D."/>
            <person name="Graves T."/>
            <person name="Grigoriev I.V."/>
            <person name="Grimwood J."/>
            <person name="Kawashima T."/>
            <person name="Lindquist E."/>
            <person name="Lucas S.M."/>
            <person name="Mead P.E."/>
            <person name="Mitros T."/>
            <person name="Ogino H."/>
            <person name="Ohta Y."/>
            <person name="Poliakov A.V."/>
            <person name="Pollet N."/>
            <person name="Robert J."/>
            <person name="Salamov A."/>
            <person name="Sater A.K."/>
            <person name="Schmutz J."/>
            <person name="Terry A."/>
            <person name="Vize P.D."/>
            <person name="Warren W.C."/>
            <person name="Wells D."/>
            <person name="Wills A."/>
            <person name="Wilson R.K."/>
            <person name="Zimmerman L.B."/>
            <person name="Zorn A.M."/>
            <person name="Grainger R."/>
            <person name="Grammer T."/>
            <person name="Khokha M.K."/>
            <person name="Richardson P.M."/>
            <person name="Rokhsar D.S."/>
        </authorList>
    </citation>
    <scope>NUCLEOTIDE SEQUENCE [LARGE SCALE GENOMIC DNA]</scope>
    <source>
        <strain evidence="3">Nigerian</strain>
    </source>
</reference>
<dbReference type="GeneTree" id="ENSGT00520000060044"/>
<dbReference type="Ensembl" id="ENSXETT00000105213">
    <property type="protein sequence ID" value="ENSXETP00000119452"/>
    <property type="gene ID" value="ENSXETG00000042958"/>
</dbReference>
<reference evidence="3" key="2">
    <citation type="submission" date="2021-03" db="UniProtKB">
        <authorList>
            <consortium name="Ensembl"/>
        </authorList>
    </citation>
    <scope>IDENTIFICATION</scope>
</reference>
<evidence type="ECO:0000256" key="1">
    <source>
        <dbReference type="SAM" id="Coils"/>
    </source>
</evidence>
<accession>A0A803KGC4</accession>